<protein>
    <submittedName>
        <fullName evidence="3">RHS repeat-associated core domain-containing protein</fullName>
    </submittedName>
</protein>
<evidence type="ECO:0000256" key="1">
    <source>
        <dbReference type="SAM" id="SignalP"/>
    </source>
</evidence>
<dbReference type="EMBL" id="VTPV01000003">
    <property type="protein sequence ID" value="KAB1231469.1"/>
    <property type="molecule type" value="Genomic_DNA"/>
</dbReference>
<dbReference type="Gene3D" id="2.180.10.10">
    <property type="entry name" value="RHS repeat-associated core"/>
    <property type="match status" value="1"/>
</dbReference>
<dbReference type="PANTHER" id="PTHR32305:SF15">
    <property type="entry name" value="PROTEIN RHSA-RELATED"/>
    <property type="match status" value="1"/>
</dbReference>
<dbReference type="Proteomes" id="UP000326384">
    <property type="component" value="Unassembled WGS sequence"/>
</dbReference>
<accession>A0A5N4BSQ2</accession>
<keyword evidence="1" id="KW-0732">Signal</keyword>
<feature type="domain" description="DUF6443" evidence="2">
    <location>
        <begin position="27"/>
        <end position="151"/>
    </location>
</feature>
<dbReference type="InterPro" id="IPR045619">
    <property type="entry name" value="DUF6443"/>
</dbReference>
<dbReference type="RefSeq" id="WP_152289375.1">
    <property type="nucleotide sequence ID" value="NZ_VTPV01000003.1"/>
</dbReference>
<proteinExistence type="predicted"/>
<organism evidence="3 4">
    <name type="scientific">Chryseobacterium viscerum</name>
    <dbReference type="NCBI Taxonomy" id="1037377"/>
    <lineage>
        <taxon>Bacteria</taxon>
        <taxon>Pseudomonadati</taxon>
        <taxon>Bacteroidota</taxon>
        <taxon>Flavobacteriia</taxon>
        <taxon>Flavobacteriales</taxon>
        <taxon>Weeksellaceae</taxon>
        <taxon>Chryseobacterium group</taxon>
        <taxon>Chryseobacterium</taxon>
    </lineage>
</organism>
<dbReference type="InterPro" id="IPR050708">
    <property type="entry name" value="T6SS_VgrG/RHS"/>
</dbReference>
<sequence length="1201" mass="133421">MKKIQLLGLLFTAMVTYAQSTTENFIQSKTCLSGDCTKKTETVTYFDGLGRPKQIVSVKSTTTGKDLVTPITYDGFGRQAKNILPVPANTLNSAIHTGIVNENTANSYYGAVNAYTEKEIENSPLDRILQLAQPGDPWKMGGGHTQQFKYEVNQGSEVKKFITNTTTSTVGTDNKTISSVSVAPGNGFYDAGILYKNTVTDEDGTPVIEFQNGRGEIVLVRRTDGSQNIDTYYVYNEYGQKAFVIPALAVKKIEQNNNAVSTDILNSLCYQYRYDGLGRQVEKRLPGRDDWESVVYDASDRSVLTQDVNLKNKGQWLLTKFDGFGRVAYTGLIAGGDRAAMQSQIGSQVISESQTDNGFDKNGFMVYYTNNFLSGFTTLLTVNYYDSYPRDAKEFPPAKILDQFVINPDMTQNGGINTGGLPTASYVKNIEDDNWTKTYFYYNTKGEKVGEKSWNHLGGYTKKEFLVDFSGVIKKIIARHKRLDVDIEKVLTENFEYDDQNRLLIHNHQVDNNPVEILTQNKYNELSQLESKKVGGVTPSSPLQQMDYRYNIRGWMTQINDPANLSGKLFGYKVKYTDPVYSGIAPGKYNGNIAEIDWNMSTVNNLKRYNYTYDKLNRLTDAEYAEPEKTNPHNKNFDERLTYDVNGNITFLKRNAIPVYGSTSTLVDNLEYKYTGNRLNQVIESSLNDSGYEGGNNVIDYDPNGNMINMKDKGIQSIVYNYLNLPNSFSITQPDLFGNGQISNSSLDYLYRADGAKLRKTYSSAPPRGLTNITMTDYLDGFQYSYHEGDGICLECRTETAFEEQAYNSLSAFPGTGGTRVWKLDFVPTSEGFYSFKENRYIYQYEDHLGNTRVSFAKNSEGVLEVTDTNNYYPFGLNHIEGMLSSSNFGSYYSYKYNGKELQETGMYDYGARFYLPDLGRWGVIDPAAELGRRFSPYNYAFDNPVMFIDPDGMWPWPTWKQVKSFAGGFARGAGNAIKGIASTGIKYNPVTMGYSGIYDTYQAGKRVYGSYQKGGAKAAVGEAGNILYESTGAKAIVHTAKGVAKGDPEAIGSASVMLLTAKGLSKMGGAKAGNKVSVMGDLTKNEMVQIQTEVNKAGRPLEVVGSAAEGTRRNVGSDLPVGKGEGTRSDIDYIAPPSSIQYFEQNKLPSIDPNTGIIPGYGNEHIGPVLRFEPGEINTSTNSRNLAPLITPSLTEKKRN</sequence>
<feature type="chain" id="PRO_5046921802" evidence="1">
    <location>
        <begin position="19"/>
        <end position="1201"/>
    </location>
</feature>
<dbReference type="PANTHER" id="PTHR32305">
    <property type="match status" value="1"/>
</dbReference>
<evidence type="ECO:0000313" key="4">
    <source>
        <dbReference type="Proteomes" id="UP000326384"/>
    </source>
</evidence>
<dbReference type="InterPro" id="IPR022385">
    <property type="entry name" value="Rhs_assc_core"/>
</dbReference>
<evidence type="ECO:0000259" key="2">
    <source>
        <dbReference type="Pfam" id="PF20041"/>
    </source>
</evidence>
<reference evidence="3 4" key="1">
    <citation type="journal article" date="2019" name="Stand. Genomic Sci.">
        <title>Draft Whole-Genome Sequence of a Novel Chryseobacterium viscerum Strain Isolated from Fresh Water at Dripping Springs, New Mexico.</title>
        <authorList>
            <person name="Kyndt J.A."/>
            <person name="Moore T.C."/>
        </authorList>
    </citation>
    <scope>NUCLEOTIDE SEQUENCE [LARGE SCALE GENOMIC DNA]</scope>
    <source>
        <strain evidence="3 4">DPS</strain>
    </source>
</reference>
<dbReference type="NCBIfam" id="TIGR03696">
    <property type="entry name" value="Rhs_assc_core"/>
    <property type="match status" value="1"/>
</dbReference>
<evidence type="ECO:0000313" key="3">
    <source>
        <dbReference type="EMBL" id="KAB1231469.1"/>
    </source>
</evidence>
<gene>
    <name evidence="3" type="ORF">F8D52_06585</name>
</gene>
<dbReference type="Pfam" id="PF20041">
    <property type="entry name" value="DUF6443"/>
    <property type="match status" value="1"/>
</dbReference>
<keyword evidence="4" id="KW-1185">Reference proteome</keyword>
<feature type="signal peptide" evidence="1">
    <location>
        <begin position="1"/>
        <end position="18"/>
    </location>
</feature>
<name>A0A5N4BSQ2_9FLAO</name>
<comment type="caution">
    <text evidence="3">The sequence shown here is derived from an EMBL/GenBank/DDBJ whole genome shotgun (WGS) entry which is preliminary data.</text>
</comment>